<dbReference type="OrthoDB" id="6432113at2759"/>
<comment type="caution">
    <text evidence="3">The sequence shown here is derived from an EMBL/GenBank/DDBJ whole genome shotgun (WGS) entry which is preliminary data.</text>
</comment>
<dbReference type="GO" id="GO:0016787">
    <property type="term" value="F:hydrolase activity"/>
    <property type="evidence" value="ECO:0007669"/>
    <property type="project" value="UniProtKB-KW"/>
</dbReference>
<dbReference type="GO" id="GO:0006281">
    <property type="term" value="P:DNA repair"/>
    <property type="evidence" value="ECO:0007669"/>
    <property type="project" value="UniProtKB-KW"/>
</dbReference>
<keyword evidence="1" id="KW-0378">Hydrolase</keyword>
<protein>
    <recommendedName>
        <fullName evidence="1">ATP-dependent DNA helicase</fullName>
        <ecNumber evidence="1">5.6.2.3</ecNumber>
    </recommendedName>
</protein>
<dbReference type="InterPro" id="IPR027417">
    <property type="entry name" value="P-loop_NTPase"/>
</dbReference>
<evidence type="ECO:0000256" key="1">
    <source>
        <dbReference type="RuleBase" id="RU363044"/>
    </source>
</evidence>
<comment type="catalytic activity">
    <reaction evidence="1">
        <text>ATP + H2O = ADP + phosphate + H(+)</text>
        <dbReference type="Rhea" id="RHEA:13065"/>
        <dbReference type="ChEBI" id="CHEBI:15377"/>
        <dbReference type="ChEBI" id="CHEBI:15378"/>
        <dbReference type="ChEBI" id="CHEBI:30616"/>
        <dbReference type="ChEBI" id="CHEBI:43474"/>
        <dbReference type="ChEBI" id="CHEBI:456216"/>
        <dbReference type="EC" id="5.6.2.3"/>
    </reaction>
</comment>
<dbReference type="GO" id="GO:0006310">
    <property type="term" value="P:DNA recombination"/>
    <property type="evidence" value="ECO:0007669"/>
    <property type="project" value="UniProtKB-KW"/>
</dbReference>
<dbReference type="Proteomes" id="UP000887116">
    <property type="component" value="Unassembled WGS sequence"/>
</dbReference>
<accession>A0A8X6G467</accession>
<evidence type="ECO:0000259" key="2">
    <source>
        <dbReference type="Pfam" id="PF05970"/>
    </source>
</evidence>
<evidence type="ECO:0000313" key="3">
    <source>
        <dbReference type="EMBL" id="GFQ95681.1"/>
    </source>
</evidence>
<proteinExistence type="inferred from homology"/>
<keyword evidence="1" id="KW-0233">DNA recombination</keyword>
<name>A0A8X6G467_TRICU</name>
<dbReference type="GO" id="GO:0000723">
    <property type="term" value="P:telomere maintenance"/>
    <property type="evidence" value="ECO:0007669"/>
    <property type="project" value="InterPro"/>
</dbReference>
<dbReference type="InterPro" id="IPR010285">
    <property type="entry name" value="DNA_helicase_pif1-like_DEAD"/>
</dbReference>
<feature type="domain" description="DNA helicase Pif1-like DEAD-box helicase" evidence="2">
    <location>
        <begin position="6"/>
        <end position="87"/>
    </location>
</feature>
<keyword evidence="1" id="KW-0067">ATP-binding</keyword>
<dbReference type="EMBL" id="BMAO01034305">
    <property type="protein sequence ID" value="GFQ95681.1"/>
    <property type="molecule type" value="Genomic_DNA"/>
</dbReference>
<reference evidence="3" key="1">
    <citation type="submission" date="2020-07" db="EMBL/GenBank/DDBJ databases">
        <title>Multicomponent nature underlies the extraordinary mechanical properties of spider dragline silk.</title>
        <authorList>
            <person name="Kono N."/>
            <person name="Nakamura H."/>
            <person name="Mori M."/>
            <person name="Yoshida Y."/>
            <person name="Ohtoshi R."/>
            <person name="Malay A.D."/>
            <person name="Moran D.A.P."/>
            <person name="Tomita M."/>
            <person name="Numata K."/>
            <person name="Arakawa K."/>
        </authorList>
    </citation>
    <scope>NUCLEOTIDE SEQUENCE</scope>
</reference>
<dbReference type="InterPro" id="IPR051055">
    <property type="entry name" value="PIF1_helicase"/>
</dbReference>
<dbReference type="AlphaFoldDB" id="A0A8X6G467"/>
<organism evidence="3 4">
    <name type="scientific">Trichonephila clavata</name>
    <name type="common">Joro spider</name>
    <name type="synonym">Nephila clavata</name>
    <dbReference type="NCBI Taxonomy" id="2740835"/>
    <lineage>
        <taxon>Eukaryota</taxon>
        <taxon>Metazoa</taxon>
        <taxon>Ecdysozoa</taxon>
        <taxon>Arthropoda</taxon>
        <taxon>Chelicerata</taxon>
        <taxon>Arachnida</taxon>
        <taxon>Araneae</taxon>
        <taxon>Araneomorphae</taxon>
        <taxon>Entelegynae</taxon>
        <taxon>Araneoidea</taxon>
        <taxon>Nephilidae</taxon>
        <taxon>Trichonephila</taxon>
    </lineage>
</organism>
<dbReference type="PANTHER" id="PTHR47642">
    <property type="entry name" value="ATP-DEPENDENT DNA HELICASE"/>
    <property type="match status" value="1"/>
</dbReference>
<keyword evidence="4" id="KW-1185">Reference proteome</keyword>
<dbReference type="EC" id="5.6.2.3" evidence="1"/>
<comment type="cofactor">
    <cofactor evidence="1">
        <name>Mg(2+)</name>
        <dbReference type="ChEBI" id="CHEBI:18420"/>
    </cofactor>
</comment>
<dbReference type="SUPFAM" id="SSF52540">
    <property type="entry name" value="P-loop containing nucleoside triphosphate hydrolases"/>
    <property type="match status" value="1"/>
</dbReference>
<gene>
    <name evidence="3" type="primary">HaOG205669</name>
    <name evidence="3" type="ORF">TNCT_155101</name>
</gene>
<keyword evidence="1" id="KW-0227">DNA damage</keyword>
<dbReference type="Pfam" id="PF05970">
    <property type="entry name" value="PIF1"/>
    <property type="match status" value="1"/>
</dbReference>
<dbReference type="GO" id="GO:0043139">
    <property type="term" value="F:5'-3' DNA helicase activity"/>
    <property type="evidence" value="ECO:0007669"/>
    <property type="project" value="UniProtKB-EC"/>
</dbReference>
<comment type="similarity">
    <text evidence="1">Belongs to the helicase family.</text>
</comment>
<evidence type="ECO:0000313" key="4">
    <source>
        <dbReference type="Proteomes" id="UP000887116"/>
    </source>
</evidence>
<keyword evidence="1 3" id="KW-0347">Helicase</keyword>
<dbReference type="GO" id="GO:0005524">
    <property type="term" value="F:ATP binding"/>
    <property type="evidence" value="ECO:0007669"/>
    <property type="project" value="UniProtKB-KW"/>
</dbReference>
<sequence>MVDSRLKQLKNNELLFGGINICVFGDLMQLPPGVRGNKCLINPLDLFRQHLWRSFSLIELTENMRQQGSTTFKDILNALRIGELQSEHFAILMNWLNKEPTGEFVIEKALRIYPTNQQVYNHNKTVLEHF</sequence>
<keyword evidence="1" id="KW-0234">DNA repair</keyword>
<keyword evidence="1" id="KW-0547">Nucleotide-binding</keyword>